<feature type="compositionally biased region" description="Low complexity" evidence="2">
    <location>
        <begin position="134"/>
        <end position="146"/>
    </location>
</feature>
<dbReference type="VEuPathDB" id="FungiDB:PPTG_03364"/>
<feature type="coiled-coil region" evidence="1">
    <location>
        <begin position="170"/>
        <end position="204"/>
    </location>
</feature>
<accession>W2ILA2</accession>
<dbReference type="CDD" id="cd14686">
    <property type="entry name" value="bZIP"/>
    <property type="match status" value="1"/>
</dbReference>
<dbReference type="Proteomes" id="UP000053864">
    <property type="component" value="Unassembled WGS sequence"/>
</dbReference>
<proteinExistence type="predicted"/>
<dbReference type="EMBL" id="KI674191">
    <property type="protein sequence ID" value="ETL34875.1"/>
    <property type="molecule type" value="Genomic_DNA"/>
</dbReference>
<evidence type="ECO:0000256" key="1">
    <source>
        <dbReference type="SAM" id="Coils"/>
    </source>
</evidence>
<reference evidence="3" key="1">
    <citation type="submission" date="2013-11" db="EMBL/GenBank/DDBJ databases">
        <title>The Genome Sequence of Phytophthora parasitica CJ05E6.</title>
        <authorList>
            <consortium name="The Broad Institute Genomics Platform"/>
            <person name="Russ C."/>
            <person name="Tyler B."/>
            <person name="Panabieres F."/>
            <person name="Shan W."/>
            <person name="Tripathy S."/>
            <person name="Grunwald N."/>
            <person name="Machado M."/>
            <person name="Johnson C.S."/>
            <person name="Arredondo F."/>
            <person name="Hong C."/>
            <person name="Coffey M."/>
            <person name="Young S.K."/>
            <person name="Zeng Q."/>
            <person name="Gargeya S."/>
            <person name="Fitzgerald M."/>
            <person name="Abouelleil A."/>
            <person name="Alvarado L."/>
            <person name="Chapman S.B."/>
            <person name="Gainer-Dewar J."/>
            <person name="Goldberg J."/>
            <person name="Griggs A."/>
            <person name="Gujja S."/>
            <person name="Hansen M."/>
            <person name="Howarth C."/>
            <person name="Imamovic A."/>
            <person name="Ireland A."/>
            <person name="Larimer J."/>
            <person name="McCowan C."/>
            <person name="Murphy C."/>
            <person name="Pearson M."/>
            <person name="Poon T.W."/>
            <person name="Priest M."/>
            <person name="Roberts A."/>
            <person name="Saif S."/>
            <person name="Shea T."/>
            <person name="Sykes S."/>
            <person name="Wortman J."/>
            <person name="Nusbaum C."/>
            <person name="Birren B."/>
        </authorList>
    </citation>
    <scope>NUCLEOTIDE SEQUENCE [LARGE SCALE GENOMIC DNA]</scope>
    <source>
        <strain evidence="3">CJ05E6</strain>
    </source>
</reference>
<feature type="non-terminal residue" evidence="3">
    <location>
        <position position="1"/>
    </location>
</feature>
<evidence type="ECO:0008006" key="4">
    <source>
        <dbReference type="Google" id="ProtNLM"/>
    </source>
</evidence>
<gene>
    <name evidence="3" type="ORF">L916_12942</name>
</gene>
<evidence type="ECO:0000313" key="3">
    <source>
        <dbReference type="EMBL" id="ETL34875.1"/>
    </source>
</evidence>
<organism evidence="3">
    <name type="scientific">Phytophthora nicotianae</name>
    <name type="common">Potato buckeye rot agent</name>
    <name type="synonym">Phytophthora parasitica</name>
    <dbReference type="NCBI Taxonomy" id="4792"/>
    <lineage>
        <taxon>Eukaryota</taxon>
        <taxon>Sar</taxon>
        <taxon>Stramenopiles</taxon>
        <taxon>Oomycota</taxon>
        <taxon>Peronosporomycetes</taxon>
        <taxon>Peronosporales</taxon>
        <taxon>Peronosporaceae</taxon>
        <taxon>Phytophthora</taxon>
    </lineage>
</organism>
<name>W2ILA2_PHYNI</name>
<feature type="region of interest" description="Disordered" evidence="2">
    <location>
        <begin position="118"/>
        <end position="151"/>
    </location>
</feature>
<keyword evidence="1" id="KW-0175">Coiled coil</keyword>
<protein>
    <recommendedName>
        <fullName evidence="4">BZIP domain-containing protein</fullName>
    </recommendedName>
</protein>
<dbReference type="AlphaFoldDB" id="W2ILA2"/>
<evidence type="ECO:0000256" key="2">
    <source>
        <dbReference type="SAM" id="MobiDB-lite"/>
    </source>
</evidence>
<sequence length="500" mass="56198">FDWFQRTCFALLPFPYRAYDPFPFVTPAIFSKTPPLAFSPSHSAFIFTSAEESLCATMADSVFLDEVVGFLHNIDDPTVSGADLLLSLDKEEPLLSLPDTDIALQLLDVSPIDDGLFTSSEDDHHSAATDSDCTSVETESVASVSSPRTTEVTVDNNIRSKDAIRRRSYRQKRKVEKAELYKEVEQLSNQLSELQSREEAIKARRGLGLAQTALWKALANRHLQARLMAEEQQRRLREAVERRSAVIKDLGVVIRKRISEEQHDVDRAYSPSKKPRIESPDMALYETFINELDEVYARTDSIFKEAGVQDSPNDDELYNDARAVSKKSNYHELTGKMTTPFPFDRVRAFVGEVKCMEQRANYERIQLPGVSDNTAVVKFRIQARVGNAVGSLVQHAITRRYYEEDRIVLIWRKFTEGEGVYAGMHSDETGWNIVRPSSDGAATVMESIIRYVPMSFNTVASPSGKLNEFTDTIISAGEEDCHACLQKLEALLLDDALGVC</sequence>